<reference evidence="11" key="2">
    <citation type="submission" date="2017-05" db="EMBL/GenBank/DDBJ databases">
        <title>Whole genome sequence of fish pathogenic bacteria, Photobacterium damselae subsp. piscicida, strain 91-197, isolated from hybrid striped bass (Morone sp.) in USA.</title>
        <authorList>
            <person name="Teru Y."/>
            <person name="Hikima J."/>
            <person name="Kono T."/>
            <person name="Sakai M."/>
            <person name="Takano T."/>
            <person name="Hawke J.P."/>
            <person name="Takeyama H."/>
            <person name="Aoki T."/>
        </authorList>
    </citation>
    <scope>NUCLEOTIDE SEQUENCE [LARGE SCALE GENOMIC DNA]</scope>
    <source>
        <strain evidence="11">91-197</strain>
    </source>
</reference>
<sequence>MIIAAIDVDPQQTFTPLCPNELPVHEGDTIADTLNLQTSFAQYRVLTKDAHPKNALWVVDTHEEMLHPLSHPNADLTWVAHAVPGTQGFEVIPGLPKVTDYDHVIWKGIEPDLHPYGACYHDLAEELSTGLIEWLLQHKVDTLLIGGLATDYCVKTTAIQLQQTNSFRVIVNLSACRGIAAETIDSAIKEMQQAGIECVHSIDELSTLLTNK</sequence>
<evidence type="ECO:0000256" key="1">
    <source>
        <dbReference type="ARBA" id="ARBA00006336"/>
    </source>
</evidence>
<comment type="pathway">
    <text evidence="5">Cofactor biosynthesis; nicotinate biosynthesis; nicotinate from nicotinamide: step 1/1.</text>
</comment>
<dbReference type="GO" id="GO:0046872">
    <property type="term" value="F:metal ion binding"/>
    <property type="evidence" value="ECO:0007669"/>
    <property type="project" value="UniProtKB-KW"/>
</dbReference>
<dbReference type="InterPro" id="IPR036380">
    <property type="entry name" value="Isochorismatase-like_sf"/>
</dbReference>
<evidence type="ECO:0000256" key="6">
    <source>
        <dbReference type="ARBA" id="ARBA00039017"/>
    </source>
</evidence>
<dbReference type="Pfam" id="PF00857">
    <property type="entry name" value="Isochorismatase"/>
    <property type="match status" value="1"/>
</dbReference>
<dbReference type="Proteomes" id="UP000516656">
    <property type="component" value="Chromosome 1"/>
</dbReference>
<evidence type="ECO:0000256" key="3">
    <source>
        <dbReference type="ARBA" id="ARBA00022723"/>
    </source>
</evidence>
<dbReference type="EMBL" id="AP018045">
    <property type="protein sequence ID" value="BAX51612.1"/>
    <property type="molecule type" value="Genomic_DNA"/>
</dbReference>
<proteinExistence type="inferred from homology"/>
<dbReference type="EC" id="3.5.1.19" evidence="6"/>
<evidence type="ECO:0000313" key="9">
    <source>
        <dbReference type="EMBL" id="BAX51612.1"/>
    </source>
</evidence>
<comment type="similarity">
    <text evidence="1">Belongs to the isochorismatase family.</text>
</comment>
<evidence type="ECO:0000313" key="11">
    <source>
        <dbReference type="Proteomes" id="UP000218676"/>
    </source>
</evidence>
<evidence type="ECO:0000256" key="2">
    <source>
        <dbReference type="ARBA" id="ARBA00022642"/>
    </source>
</evidence>
<dbReference type="PANTHER" id="PTHR11080:SF2">
    <property type="entry name" value="LD05707P"/>
    <property type="match status" value="1"/>
</dbReference>
<dbReference type="PANTHER" id="PTHR11080">
    <property type="entry name" value="PYRAZINAMIDASE/NICOTINAMIDASE"/>
    <property type="match status" value="1"/>
</dbReference>
<dbReference type="Gene3D" id="3.40.50.850">
    <property type="entry name" value="Isochorismatase-like"/>
    <property type="match status" value="1"/>
</dbReference>
<dbReference type="GO" id="GO:0019363">
    <property type="term" value="P:pyridine nucleotide biosynthetic process"/>
    <property type="evidence" value="ECO:0007669"/>
    <property type="project" value="UniProtKB-KW"/>
</dbReference>
<dbReference type="InterPro" id="IPR052347">
    <property type="entry name" value="Isochorismatase_Nicotinamidase"/>
</dbReference>
<evidence type="ECO:0000313" key="10">
    <source>
        <dbReference type="EMBL" id="QOD56383.1"/>
    </source>
</evidence>
<keyword evidence="2" id="KW-0662">Pyridine nucleotide biosynthesis</keyword>
<feature type="domain" description="Isochorismatase-like" evidence="8">
    <location>
        <begin position="9"/>
        <end position="199"/>
    </location>
</feature>
<name>A0A1Q9H044_PHODP</name>
<evidence type="ECO:0000259" key="8">
    <source>
        <dbReference type="Pfam" id="PF00857"/>
    </source>
</evidence>
<organism evidence="9 11">
    <name type="scientific">Photobacterium damsela subsp. piscicida</name>
    <name type="common">Pasteurella piscicida</name>
    <dbReference type="NCBI Taxonomy" id="38294"/>
    <lineage>
        <taxon>Bacteria</taxon>
        <taxon>Pseudomonadati</taxon>
        <taxon>Pseudomonadota</taxon>
        <taxon>Gammaproteobacteria</taxon>
        <taxon>Vibrionales</taxon>
        <taxon>Vibrionaceae</taxon>
        <taxon>Photobacterium</taxon>
    </lineage>
</organism>
<dbReference type="SUPFAM" id="SSF52499">
    <property type="entry name" value="Isochorismatase-like hydrolases"/>
    <property type="match status" value="1"/>
</dbReference>
<evidence type="ECO:0000313" key="12">
    <source>
        <dbReference type="Proteomes" id="UP000516656"/>
    </source>
</evidence>
<dbReference type="GO" id="GO:0008936">
    <property type="term" value="F:nicotinamidase activity"/>
    <property type="evidence" value="ECO:0007669"/>
    <property type="project" value="UniProtKB-EC"/>
</dbReference>
<reference evidence="10 12" key="3">
    <citation type="submission" date="2020-09" db="EMBL/GenBank/DDBJ databases">
        <title>Complete, closed and curated genome sequences of Photobacterium damselae subsp. piscicida isolates from Australia indicate localised evolution and additional plasmid-borne pathogenicity mechanisms.</title>
        <authorList>
            <person name="Baseggio L."/>
            <person name="Silayeva O."/>
            <person name="Buller N."/>
            <person name="Landos M."/>
            <person name="Engelstaedter J."/>
            <person name="Barnes A.C."/>
        </authorList>
    </citation>
    <scope>NUCLEOTIDE SEQUENCE [LARGE SCALE GENOMIC DNA]</scope>
    <source>
        <strain evidence="10 12">AS-16-0540-1</strain>
    </source>
</reference>
<evidence type="ECO:0000256" key="4">
    <source>
        <dbReference type="ARBA" id="ARBA00022801"/>
    </source>
</evidence>
<evidence type="ECO:0000256" key="5">
    <source>
        <dbReference type="ARBA" id="ARBA00037900"/>
    </source>
</evidence>
<dbReference type="InterPro" id="IPR000868">
    <property type="entry name" value="Isochorismatase-like_dom"/>
</dbReference>
<reference evidence="9" key="1">
    <citation type="journal article" date="2017" name="Genome Announc.">
        <title>Whole-Genome Sequence of Photobacterium damselae subsp. piscicida Strain 91-197, Isolated from Hybrid Striped Bass (Morone sp.) in the United States.</title>
        <authorList>
            <person name="Teru Y."/>
            <person name="Hikima J."/>
            <person name="Kono T."/>
            <person name="Sakai M."/>
            <person name="Takano T."/>
            <person name="Hawke J.P."/>
            <person name="Takeyama H."/>
            <person name="Aoki T."/>
        </authorList>
    </citation>
    <scope>NUCLEOTIDE SEQUENCE</scope>
    <source>
        <strain evidence="9">91-197</strain>
    </source>
</reference>
<dbReference type="Proteomes" id="UP000218676">
    <property type="component" value="Chromosome 1"/>
</dbReference>
<dbReference type="RefSeq" id="WP_044179102.1">
    <property type="nucleotide sequence ID" value="NZ_AP018045.1"/>
</dbReference>
<evidence type="ECO:0000256" key="7">
    <source>
        <dbReference type="ARBA" id="ARBA00043224"/>
    </source>
</evidence>
<keyword evidence="3" id="KW-0479">Metal-binding</keyword>
<protein>
    <recommendedName>
        <fullName evidence="6">nicotinamidase</fullName>
        <ecNumber evidence="6">3.5.1.19</ecNumber>
    </recommendedName>
    <alternativeName>
        <fullName evidence="7">Nicotinamide deamidase</fullName>
    </alternativeName>
</protein>
<accession>A0A1Q9H044</accession>
<dbReference type="EMBL" id="CP061854">
    <property type="protein sequence ID" value="QOD56383.1"/>
    <property type="molecule type" value="Genomic_DNA"/>
</dbReference>
<gene>
    <name evidence="10" type="ORF">IC627_14595</name>
    <name evidence="9" type="ORF">PDPUS_1_00237</name>
</gene>
<keyword evidence="4" id="KW-0378">Hydrolase</keyword>
<dbReference type="AlphaFoldDB" id="A0A1Q9H044"/>